<dbReference type="PANTHER" id="PTHR23253:SF53">
    <property type="entry name" value="EUKARYOTIC TRANSLATION INITIATION FACTOR ISOFORM 4G-1"/>
    <property type="match status" value="1"/>
</dbReference>
<protein>
    <recommendedName>
        <fullName evidence="1">MIF4G domain-containing protein</fullName>
    </recommendedName>
</protein>
<dbReference type="GO" id="GO:0003743">
    <property type="term" value="F:translation initiation factor activity"/>
    <property type="evidence" value="ECO:0007669"/>
    <property type="project" value="TreeGrafter"/>
</dbReference>
<reference evidence="2" key="1">
    <citation type="submission" date="2023-04" db="EMBL/GenBank/DDBJ databases">
        <authorList>
            <person name="Vijverberg K."/>
            <person name="Xiong W."/>
            <person name="Schranz E."/>
        </authorList>
    </citation>
    <scope>NUCLEOTIDE SEQUENCE</scope>
</reference>
<dbReference type="GO" id="GO:0003729">
    <property type="term" value="F:mRNA binding"/>
    <property type="evidence" value="ECO:0007669"/>
    <property type="project" value="TreeGrafter"/>
</dbReference>
<evidence type="ECO:0000313" key="3">
    <source>
        <dbReference type="Proteomes" id="UP001177003"/>
    </source>
</evidence>
<dbReference type="InterPro" id="IPR003890">
    <property type="entry name" value="MIF4G-like_typ-3"/>
</dbReference>
<feature type="domain" description="MIF4G" evidence="1">
    <location>
        <begin position="11"/>
        <end position="106"/>
    </location>
</feature>
<dbReference type="Pfam" id="PF02854">
    <property type="entry name" value="MIF4G"/>
    <property type="match status" value="1"/>
</dbReference>
<dbReference type="GO" id="GO:0016281">
    <property type="term" value="C:eukaryotic translation initiation factor 4F complex"/>
    <property type="evidence" value="ECO:0007669"/>
    <property type="project" value="TreeGrafter"/>
</dbReference>
<keyword evidence="3" id="KW-1185">Reference proteome</keyword>
<proteinExistence type="predicted"/>
<accession>A0AA35XY47</accession>
<dbReference type="Gene3D" id="1.25.40.180">
    <property type="match status" value="1"/>
</dbReference>
<organism evidence="2 3">
    <name type="scientific">Lactuca saligna</name>
    <name type="common">Willowleaf lettuce</name>
    <dbReference type="NCBI Taxonomy" id="75948"/>
    <lineage>
        <taxon>Eukaryota</taxon>
        <taxon>Viridiplantae</taxon>
        <taxon>Streptophyta</taxon>
        <taxon>Embryophyta</taxon>
        <taxon>Tracheophyta</taxon>
        <taxon>Spermatophyta</taxon>
        <taxon>Magnoliopsida</taxon>
        <taxon>eudicotyledons</taxon>
        <taxon>Gunneridae</taxon>
        <taxon>Pentapetalae</taxon>
        <taxon>asterids</taxon>
        <taxon>campanulids</taxon>
        <taxon>Asterales</taxon>
        <taxon>Asteraceae</taxon>
        <taxon>Cichorioideae</taxon>
        <taxon>Cichorieae</taxon>
        <taxon>Lactucinae</taxon>
        <taxon>Lactuca</taxon>
    </lineage>
</organism>
<dbReference type="SUPFAM" id="SSF48371">
    <property type="entry name" value="ARM repeat"/>
    <property type="match status" value="1"/>
</dbReference>
<dbReference type="EMBL" id="OX465086">
    <property type="protein sequence ID" value="CAI9259349.1"/>
    <property type="molecule type" value="Genomic_DNA"/>
</dbReference>
<gene>
    <name evidence="2" type="ORF">LSALG_LOCUS246</name>
</gene>
<dbReference type="AlphaFoldDB" id="A0AA35XY47"/>
<dbReference type="InterPro" id="IPR016024">
    <property type="entry name" value="ARM-type_fold"/>
</dbReference>
<evidence type="ECO:0000313" key="2">
    <source>
        <dbReference type="EMBL" id="CAI9259349.1"/>
    </source>
</evidence>
<sequence length="231" mass="25923">MNCNEPDGKEITFLRVLLNNCQEAFEGADKLRSELKQMNAPEKGYESSDKERMIKIHTLGNIKLISEILKRKMVPGKIVHHIVQLGCINEYFQFTNSLRREDHRSELLLDGLAGLSTKHGHLCFYGNCVVCKADDSYATALRSSDASKGFYGAQCVGFYGKICAWKFVALMLEGMGSSADVDTVSKDGFISTNLVYSEAQIRHASRHDQGVSRHELMLLRNSRPISSFFMS</sequence>
<dbReference type="Proteomes" id="UP001177003">
    <property type="component" value="Chromosome 0"/>
</dbReference>
<dbReference type="PANTHER" id="PTHR23253">
    <property type="entry name" value="EUKARYOTIC TRANSLATION INITIATION FACTOR 4 GAMMA"/>
    <property type="match status" value="1"/>
</dbReference>
<name>A0AA35XY47_LACSI</name>
<evidence type="ECO:0000259" key="1">
    <source>
        <dbReference type="Pfam" id="PF02854"/>
    </source>
</evidence>